<keyword evidence="10 15" id="KW-1133">Transmembrane helix</keyword>
<feature type="transmembrane region" description="Helical" evidence="15">
    <location>
        <begin position="21"/>
        <end position="39"/>
    </location>
</feature>
<keyword evidence="7" id="KW-0677">Repeat</keyword>
<keyword evidence="3" id="KW-0813">Transport</keyword>
<dbReference type="Pfam" id="PF02225">
    <property type="entry name" value="PA"/>
    <property type="match status" value="1"/>
</dbReference>
<dbReference type="Gene3D" id="3.50.30.30">
    <property type="match status" value="1"/>
</dbReference>
<evidence type="ECO:0000256" key="8">
    <source>
        <dbReference type="ARBA" id="ARBA00022837"/>
    </source>
</evidence>
<dbReference type="GO" id="GO:0005509">
    <property type="term" value="F:calcium ion binding"/>
    <property type="evidence" value="ECO:0007669"/>
    <property type="project" value="InterPro"/>
</dbReference>
<evidence type="ECO:0000256" key="5">
    <source>
        <dbReference type="ARBA" id="ARBA00022692"/>
    </source>
</evidence>
<protein>
    <submittedName>
        <fullName evidence="17">Vacuolar sorting receptor 6</fullName>
    </submittedName>
</protein>
<keyword evidence="5 15" id="KW-0812">Transmembrane</keyword>
<dbReference type="Pfam" id="PF12662">
    <property type="entry name" value="cEGF"/>
    <property type="match status" value="1"/>
</dbReference>
<dbReference type="SMART" id="SM00179">
    <property type="entry name" value="EGF_CA"/>
    <property type="match status" value="1"/>
</dbReference>
<dbReference type="OrthoDB" id="10045365at2759"/>
<evidence type="ECO:0000256" key="6">
    <source>
        <dbReference type="ARBA" id="ARBA00022729"/>
    </source>
</evidence>
<dbReference type="GO" id="GO:0015031">
    <property type="term" value="P:protein transport"/>
    <property type="evidence" value="ECO:0007669"/>
    <property type="project" value="UniProtKB-KW"/>
</dbReference>
<keyword evidence="8" id="KW-0106">Calcium</keyword>
<accession>A0A0K9P0N0</accession>
<dbReference type="InterPro" id="IPR026823">
    <property type="entry name" value="cEGF"/>
</dbReference>
<evidence type="ECO:0000256" key="9">
    <source>
        <dbReference type="ARBA" id="ARBA00022927"/>
    </source>
</evidence>
<evidence type="ECO:0000256" key="12">
    <source>
        <dbReference type="ARBA" id="ARBA00023136"/>
    </source>
</evidence>
<feature type="domain" description="EGF-like calcium-binding" evidence="16">
    <location>
        <begin position="522"/>
        <end position="564"/>
    </location>
</feature>
<dbReference type="OMA" id="FDCKCNG"/>
<comment type="caution">
    <text evidence="17">The sequence shown here is derived from an EMBL/GenBank/DDBJ whole genome shotgun (WGS) entry which is preliminary data.</text>
</comment>
<gene>
    <name evidence="17" type="ORF">ZOSMA_458G00050</name>
</gene>
<dbReference type="PROSITE" id="PS01187">
    <property type="entry name" value="EGF_CA"/>
    <property type="match status" value="1"/>
</dbReference>
<keyword evidence="14" id="KW-0325">Glycoprotein</keyword>
<keyword evidence="4" id="KW-0245">EGF-like domain</keyword>
<name>A0A0K9P0N0_ZOSMR</name>
<dbReference type="InterPro" id="IPR001881">
    <property type="entry name" value="EGF-like_Ca-bd_dom"/>
</dbReference>
<dbReference type="EMBL" id="LFYR01001347">
    <property type="protein sequence ID" value="KMZ62543.1"/>
    <property type="molecule type" value="Genomic_DNA"/>
</dbReference>
<dbReference type="FunFam" id="2.10.25.10:FF:000178">
    <property type="entry name" value="vacuolar-sorting receptor 1"/>
    <property type="match status" value="1"/>
</dbReference>
<evidence type="ECO:0000256" key="10">
    <source>
        <dbReference type="ARBA" id="ARBA00022989"/>
    </source>
</evidence>
<keyword evidence="12 15" id="KW-0472">Membrane</keyword>
<organism evidence="17 18">
    <name type="scientific">Zostera marina</name>
    <name type="common">Eelgrass</name>
    <dbReference type="NCBI Taxonomy" id="29655"/>
    <lineage>
        <taxon>Eukaryota</taxon>
        <taxon>Viridiplantae</taxon>
        <taxon>Streptophyta</taxon>
        <taxon>Embryophyta</taxon>
        <taxon>Tracheophyta</taxon>
        <taxon>Spermatophyta</taxon>
        <taxon>Magnoliopsida</taxon>
        <taxon>Liliopsida</taxon>
        <taxon>Zosteraceae</taxon>
        <taxon>Zostera</taxon>
    </lineage>
</organism>
<evidence type="ECO:0000313" key="17">
    <source>
        <dbReference type="EMBL" id="KMZ62543.1"/>
    </source>
</evidence>
<evidence type="ECO:0000256" key="14">
    <source>
        <dbReference type="ARBA" id="ARBA00023180"/>
    </source>
</evidence>
<evidence type="ECO:0000256" key="13">
    <source>
        <dbReference type="ARBA" id="ARBA00023157"/>
    </source>
</evidence>
<keyword evidence="13" id="KW-1015">Disulfide bond</keyword>
<dbReference type="InterPro" id="IPR003137">
    <property type="entry name" value="PA_domain"/>
</dbReference>
<dbReference type="InterPro" id="IPR018097">
    <property type="entry name" value="EGF_Ca-bd_CS"/>
</dbReference>
<dbReference type="GO" id="GO:0000139">
    <property type="term" value="C:Golgi membrane"/>
    <property type="evidence" value="ECO:0007669"/>
    <property type="project" value="UniProtKB-SubCell"/>
</dbReference>
<evidence type="ECO:0000256" key="7">
    <source>
        <dbReference type="ARBA" id="ARBA00022737"/>
    </source>
</evidence>
<dbReference type="PANTHER" id="PTHR22702:SF4">
    <property type="entry name" value="VACUOLAR-SORTING RECEPTOR 6-LIKE"/>
    <property type="match status" value="1"/>
</dbReference>
<evidence type="ECO:0000256" key="1">
    <source>
        <dbReference type="ARBA" id="ARBA00004394"/>
    </source>
</evidence>
<evidence type="ECO:0000256" key="4">
    <source>
        <dbReference type="ARBA" id="ARBA00022536"/>
    </source>
</evidence>
<evidence type="ECO:0000256" key="15">
    <source>
        <dbReference type="SAM" id="Phobius"/>
    </source>
</evidence>
<dbReference type="AlphaFoldDB" id="A0A0K9P0N0"/>
<sequence length="634" mass="70667">MARRSITVPLVGLSEASEYLLFFYFFFFLVTSVQGHFVVEKSSVSVLSPSKYKSKHDSAIANFGIPDYGGSIIGVVVRPSKNVMACDPFDETFKSSSGRPVFLLVDRGGCYFAKKAYYGQIAGADAVLVSDNVDEPLITMDSPHRDTEGYADKLTIPSTLITKKFGDTLKEALKNEDTEIILKLDWSESMPHPDNRVEYEFWTNSNDECGKKCDIQMKFVKEFRGHAQLLEKGGFTMFTPRYITWYCPQAFVKTKQCKSQCINKGRYCAPDPELNFEGGYEGKDVLRENLRQICVHRVANESGRSWIWWDFVTDFHIRCSMKDKKYSKECAETVIQSLGLSKEKIDKCMGDPDADAINPVLQEEQSAQVGKGSRSDVTYLPTLVINDIQYRGRLDRTGVLKAICAGFEESTEPPVCLSSAIETNQCLDNNGGCWLDTERNISACKDTFRGRICECPIVHGVQYTGDGYTSCKPEGPARCSVNNGGCWSETVDKKTFSACVNSDLNGCRCPVGFKGDGKTCTDVDECKERSSCQCSGCSCRNKYGGYDCKCSGDLVYIQSEDTCIARNTSKVGSILTLLLIGSIVCAGLAGYIFYKYRLRSYMDSEITAIMSQYMPLDNHQNESRPLQENSNTTV</sequence>
<dbReference type="Proteomes" id="UP000036987">
    <property type="component" value="Unassembled WGS sequence"/>
</dbReference>
<dbReference type="InterPro" id="IPR056858">
    <property type="entry name" value="VSR_TRX"/>
</dbReference>
<evidence type="ECO:0000313" key="18">
    <source>
        <dbReference type="Proteomes" id="UP000036987"/>
    </source>
</evidence>
<keyword evidence="9" id="KW-0653">Protein transport</keyword>
<dbReference type="Pfam" id="PF25011">
    <property type="entry name" value="VSR_TRX"/>
    <property type="match status" value="1"/>
</dbReference>
<dbReference type="Gene3D" id="2.10.25.10">
    <property type="entry name" value="Laminin"/>
    <property type="match status" value="1"/>
</dbReference>
<keyword evidence="6" id="KW-0732">Signal</keyword>
<evidence type="ECO:0000256" key="2">
    <source>
        <dbReference type="ARBA" id="ARBA00007038"/>
    </source>
</evidence>
<evidence type="ECO:0000256" key="11">
    <source>
        <dbReference type="ARBA" id="ARBA00023034"/>
    </source>
</evidence>
<feature type="transmembrane region" description="Helical" evidence="15">
    <location>
        <begin position="571"/>
        <end position="594"/>
    </location>
</feature>
<proteinExistence type="inferred from homology"/>
<keyword evidence="11" id="KW-0333">Golgi apparatus</keyword>
<dbReference type="STRING" id="29655.A0A0K9P0N0"/>
<dbReference type="PANTHER" id="PTHR22702">
    <property type="entry name" value="PROTEASE-ASSOCIATED DOMAIN-CONTAINING PROTEIN"/>
    <property type="match status" value="1"/>
</dbReference>
<comment type="similarity">
    <text evidence="2">Belongs to the VSR (BP-80) family.</text>
</comment>
<evidence type="ECO:0000259" key="16">
    <source>
        <dbReference type="SMART" id="SM00179"/>
    </source>
</evidence>
<evidence type="ECO:0000256" key="3">
    <source>
        <dbReference type="ARBA" id="ARBA00022448"/>
    </source>
</evidence>
<comment type="subcellular location">
    <subcellularLocation>
        <location evidence="1">Golgi apparatus membrane</location>
    </subcellularLocation>
</comment>
<keyword evidence="18" id="KW-1185">Reference proteome</keyword>
<keyword evidence="17" id="KW-0675">Receptor</keyword>
<reference evidence="18" key="1">
    <citation type="journal article" date="2016" name="Nature">
        <title>The genome of the seagrass Zostera marina reveals angiosperm adaptation to the sea.</title>
        <authorList>
            <person name="Olsen J.L."/>
            <person name="Rouze P."/>
            <person name="Verhelst B."/>
            <person name="Lin Y.-C."/>
            <person name="Bayer T."/>
            <person name="Collen J."/>
            <person name="Dattolo E."/>
            <person name="De Paoli E."/>
            <person name="Dittami S."/>
            <person name="Maumus F."/>
            <person name="Michel G."/>
            <person name="Kersting A."/>
            <person name="Lauritano C."/>
            <person name="Lohaus R."/>
            <person name="Toepel M."/>
            <person name="Tonon T."/>
            <person name="Vanneste K."/>
            <person name="Amirebrahimi M."/>
            <person name="Brakel J."/>
            <person name="Bostroem C."/>
            <person name="Chovatia M."/>
            <person name="Grimwood J."/>
            <person name="Jenkins J.W."/>
            <person name="Jueterbock A."/>
            <person name="Mraz A."/>
            <person name="Stam W.T."/>
            <person name="Tice H."/>
            <person name="Bornberg-Bauer E."/>
            <person name="Green P.J."/>
            <person name="Pearson G.A."/>
            <person name="Procaccini G."/>
            <person name="Duarte C.M."/>
            <person name="Schmutz J."/>
            <person name="Reusch T.B.H."/>
            <person name="Van de Peer Y."/>
        </authorList>
    </citation>
    <scope>NUCLEOTIDE SEQUENCE [LARGE SCALE GENOMIC DNA]</scope>
    <source>
        <strain evidence="18">cv. Finnish</strain>
    </source>
</reference>